<proteinExistence type="inferred from homology"/>
<dbReference type="InterPro" id="IPR050452">
    <property type="entry name" value="Metacaspase"/>
</dbReference>
<dbReference type="PANTHER" id="PTHR48104:SF27">
    <property type="entry name" value="PEPTIDASE C14 CASPASE DOMAIN-CONTAINING PROTEIN"/>
    <property type="match status" value="1"/>
</dbReference>
<accession>A0A453JCC7</accession>
<reference evidence="4" key="1">
    <citation type="journal article" date="2014" name="Science">
        <title>Ancient hybridizations among the ancestral genomes of bread wheat.</title>
        <authorList>
            <consortium name="International Wheat Genome Sequencing Consortium,"/>
            <person name="Marcussen T."/>
            <person name="Sandve S.R."/>
            <person name="Heier L."/>
            <person name="Spannagl M."/>
            <person name="Pfeifer M."/>
            <person name="Jakobsen K.S."/>
            <person name="Wulff B.B."/>
            <person name="Steuernagel B."/>
            <person name="Mayer K.F."/>
            <person name="Olsen O.A."/>
        </authorList>
    </citation>
    <scope>NUCLEOTIDE SEQUENCE [LARGE SCALE GENOMIC DNA]</scope>
    <source>
        <strain evidence="4">cv. AL8/78</strain>
    </source>
</reference>
<dbReference type="EnsemblPlants" id="AET4Gv20862300.1">
    <property type="protein sequence ID" value="AET4Gv20862300.1"/>
    <property type="gene ID" value="AET4Gv20862300"/>
</dbReference>
<dbReference type="PANTHER" id="PTHR48104">
    <property type="entry name" value="METACASPASE-4"/>
    <property type="match status" value="1"/>
</dbReference>
<dbReference type="GO" id="GO:0006508">
    <property type="term" value="P:proteolysis"/>
    <property type="evidence" value="ECO:0007669"/>
    <property type="project" value="InterPro"/>
</dbReference>
<dbReference type="InterPro" id="IPR011600">
    <property type="entry name" value="Pept_C14_caspase"/>
</dbReference>
<reference evidence="3" key="5">
    <citation type="journal article" date="2021" name="G3 (Bethesda)">
        <title>Aegilops tauschii genome assembly Aet v5.0 features greater sequence contiguity and improved annotation.</title>
        <authorList>
            <person name="Wang L."/>
            <person name="Zhu T."/>
            <person name="Rodriguez J.C."/>
            <person name="Deal K.R."/>
            <person name="Dubcovsky J."/>
            <person name="McGuire P.E."/>
            <person name="Lux T."/>
            <person name="Spannagl M."/>
            <person name="Mayer K.F.X."/>
            <person name="Baldrich P."/>
            <person name="Meyers B.C."/>
            <person name="Huo N."/>
            <person name="Gu Y.Q."/>
            <person name="Zhou H."/>
            <person name="Devos K.M."/>
            <person name="Bennetzen J.L."/>
            <person name="Unver T."/>
            <person name="Budak H."/>
            <person name="Gulick P.J."/>
            <person name="Galiba G."/>
            <person name="Kalapos B."/>
            <person name="Nelson D.R."/>
            <person name="Li P."/>
            <person name="You F.M."/>
            <person name="Luo M.C."/>
            <person name="Dvorak J."/>
        </authorList>
    </citation>
    <scope>NUCLEOTIDE SEQUENCE [LARGE SCALE GENOMIC DNA]</scope>
    <source>
        <strain evidence="3">cv. AL8/78</strain>
    </source>
</reference>
<dbReference type="Pfam" id="PF00656">
    <property type="entry name" value="Peptidase_C14"/>
    <property type="match status" value="1"/>
</dbReference>
<reference evidence="4" key="2">
    <citation type="journal article" date="2017" name="Nat. Plants">
        <title>The Aegilops tauschii genome reveals multiple impacts of transposons.</title>
        <authorList>
            <person name="Zhao G."/>
            <person name="Zou C."/>
            <person name="Li K."/>
            <person name="Wang K."/>
            <person name="Li T."/>
            <person name="Gao L."/>
            <person name="Zhang X."/>
            <person name="Wang H."/>
            <person name="Yang Z."/>
            <person name="Liu X."/>
            <person name="Jiang W."/>
            <person name="Mao L."/>
            <person name="Kong X."/>
            <person name="Jiao Y."/>
            <person name="Jia J."/>
        </authorList>
    </citation>
    <scope>NUCLEOTIDE SEQUENCE [LARGE SCALE GENOMIC DNA]</scope>
    <source>
        <strain evidence="4">cv. AL8/78</strain>
    </source>
</reference>
<evidence type="ECO:0000259" key="2">
    <source>
        <dbReference type="Pfam" id="PF00656"/>
    </source>
</evidence>
<organism evidence="3 4">
    <name type="scientific">Aegilops tauschii subsp. strangulata</name>
    <name type="common">Goatgrass</name>
    <dbReference type="NCBI Taxonomy" id="200361"/>
    <lineage>
        <taxon>Eukaryota</taxon>
        <taxon>Viridiplantae</taxon>
        <taxon>Streptophyta</taxon>
        <taxon>Embryophyta</taxon>
        <taxon>Tracheophyta</taxon>
        <taxon>Spermatophyta</taxon>
        <taxon>Magnoliopsida</taxon>
        <taxon>Liliopsida</taxon>
        <taxon>Poales</taxon>
        <taxon>Poaceae</taxon>
        <taxon>BOP clade</taxon>
        <taxon>Pooideae</taxon>
        <taxon>Triticodae</taxon>
        <taxon>Triticeae</taxon>
        <taxon>Triticinae</taxon>
        <taxon>Aegilops</taxon>
    </lineage>
</organism>
<sequence length="374" mass="40226">ASKQRSPTQLTNPPTHQVMQRSAAMNCGSGPAPATMVRCRQCSASVAAPPGARAVQCMQCCCVTRVGGGGRQHGAMVPAMRPIPGFGGGRGKKRAVLVGIKYTNTRACELRGPINDVKCMRYLLTEHFGFANDCVLILTDEERDPCRQPTKNNIRMAMHWLVQGCSSGDSLVFQFSGAGVQVPDCSGEERDGMDEAICPLDSFQQGPILDDEINQAIVRPLVHGVKLHAIVDACHSATVLDLPYQCTFSKQYGCLRWRDERPLNGAFKGTSGGQAVLISGSSNGKTQMNMMPGPDATVGAMTHSFIRAVECEPRTTYGHLLTSMRTIMRDGGGNCNLQGPAGGCVRKVANFSGVEEPQLSSACKFDIHREPFCM</sequence>
<keyword evidence="4" id="KW-1185">Reference proteome</keyword>
<dbReference type="AlphaFoldDB" id="A0A453JCC7"/>
<dbReference type="FunFam" id="3.40.50.12660:FF:000004">
    <property type="entry name" value="Putative metacaspase family protein"/>
    <property type="match status" value="1"/>
</dbReference>
<comment type="similarity">
    <text evidence="1">Belongs to the peptidase C14B family.</text>
</comment>
<dbReference type="STRING" id="200361.A0A453JCC7"/>
<dbReference type="GO" id="GO:0005737">
    <property type="term" value="C:cytoplasm"/>
    <property type="evidence" value="ECO:0007669"/>
    <property type="project" value="TreeGrafter"/>
</dbReference>
<evidence type="ECO:0000313" key="3">
    <source>
        <dbReference type="EnsemblPlants" id="AET4Gv20862300.1"/>
    </source>
</evidence>
<protein>
    <recommendedName>
        <fullName evidence="2">Peptidase C14 caspase domain-containing protein</fullName>
    </recommendedName>
</protein>
<reference evidence="3" key="3">
    <citation type="journal article" date="2017" name="Nature">
        <title>Genome sequence of the progenitor of the wheat D genome Aegilops tauschii.</title>
        <authorList>
            <person name="Luo M.C."/>
            <person name="Gu Y.Q."/>
            <person name="Puiu D."/>
            <person name="Wang H."/>
            <person name="Twardziok S.O."/>
            <person name="Deal K.R."/>
            <person name="Huo N."/>
            <person name="Zhu T."/>
            <person name="Wang L."/>
            <person name="Wang Y."/>
            <person name="McGuire P.E."/>
            <person name="Liu S."/>
            <person name="Long H."/>
            <person name="Ramasamy R.K."/>
            <person name="Rodriguez J.C."/>
            <person name="Van S.L."/>
            <person name="Yuan L."/>
            <person name="Wang Z."/>
            <person name="Xia Z."/>
            <person name="Xiao L."/>
            <person name="Anderson O.D."/>
            <person name="Ouyang S."/>
            <person name="Liang Y."/>
            <person name="Zimin A.V."/>
            <person name="Pertea G."/>
            <person name="Qi P."/>
            <person name="Bennetzen J.L."/>
            <person name="Dai X."/>
            <person name="Dawson M.W."/>
            <person name="Muller H.G."/>
            <person name="Kugler K."/>
            <person name="Rivarola-Duarte L."/>
            <person name="Spannagl M."/>
            <person name="Mayer K.F.X."/>
            <person name="Lu F.H."/>
            <person name="Bevan M.W."/>
            <person name="Leroy P."/>
            <person name="Li P."/>
            <person name="You F.M."/>
            <person name="Sun Q."/>
            <person name="Liu Z."/>
            <person name="Lyons E."/>
            <person name="Wicker T."/>
            <person name="Salzberg S.L."/>
            <person name="Devos K.M."/>
            <person name="Dvorak J."/>
        </authorList>
    </citation>
    <scope>NUCLEOTIDE SEQUENCE [LARGE SCALE GENOMIC DNA]</scope>
    <source>
        <strain evidence="3">cv. AL8/78</strain>
    </source>
</reference>
<dbReference type="Gene3D" id="3.40.50.12660">
    <property type="match status" value="1"/>
</dbReference>
<evidence type="ECO:0000313" key="4">
    <source>
        <dbReference type="Proteomes" id="UP000015105"/>
    </source>
</evidence>
<reference evidence="3" key="4">
    <citation type="submission" date="2019-03" db="UniProtKB">
        <authorList>
            <consortium name="EnsemblPlants"/>
        </authorList>
    </citation>
    <scope>IDENTIFICATION</scope>
</reference>
<dbReference type="Gramene" id="AET4Gv20862300.1">
    <property type="protein sequence ID" value="AET4Gv20862300.1"/>
    <property type="gene ID" value="AET4Gv20862300"/>
</dbReference>
<dbReference type="GO" id="GO:0004197">
    <property type="term" value="F:cysteine-type endopeptidase activity"/>
    <property type="evidence" value="ECO:0007669"/>
    <property type="project" value="InterPro"/>
</dbReference>
<dbReference type="Proteomes" id="UP000015105">
    <property type="component" value="Chromosome 4D"/>
</dbReference>
<name>A0A453JCC7_AEGTS</name>
<feature type="domain" description="Peptidase C14 caspase" evidence="2">
    <location>
        <begin position="92"/>
        <end position="329"/>
    </location>
</feature>
<evidence type="ECO:0000256" key="1">
    <source>
        <dbReference type="ARBA" id="ARBA00009005"/>
    </source>
</evidence>